<name>A0AA43QSP4_9LECA</name>
<comment type="caution">
    <text evidence="3">The sequence shown here is derived from an EMBL/GenBank/DDBJ whole genome shotgun (WGS) entry which is preliminary data.</text>
</comment>
<proteinExistence type="predicted"/>
<feature type="compositionally biased region" description="Low complexity" evidence="2">
    <location>
        <begin position="55"/>
        <end position="74"/>
    </location>
</feature>
<feature type="compositionally biased region" description="Polar residues" evidence="2">
    <location>
        <begin position="88"/>
        <end position="107"/>
    </location>
</feature>
<reference evidence="3" key="1">
    <citation type="journal article" date="2023" name="Genome Biol. Evol.">
        <title>First Whole Genome Sequence and Flow Cytometry Genome Size Data for the Lichen-Forming Fungus Ramalina farinacea (Ascomycota).</title>
        <authorList>
            <person name="Llewellyn T."/>
            <person name="Mian S."/>
            <person name="Hill R."/>
            <person name="Leitch I.J."/>
            <person name="Gaya E."/>
        </authorList>
    </citation>
    <scope>NUCLEOTIDE SEQUENCE</scope>
    <source>
        <strain evidence="3">LIQ254RAFAR</strain>
    </source>
</reference>
<dbReference type="EMBL" id="JAPUFD010000016">
    <property type="protein sequence ID" value="MDI1491931.1"/>
    <property type="molecule type" value="Genomic_DNA"/>
</dbReference>
<keyword evidence="1" id="KW-0175">Coiled coil</keyword>
<feature type="region of interest" description="Disordered" evidence="2">
    <location>
        <begin position="1"/>
        <end position="138"/>
    </location>
</feature>
<gene>
    <name evidence="3" type="ORF">OHK93_003142</name>
</gene>
<accession>A0AA43QSP4</accession>
<dbReference type="Proteomes" id="UP001161017">
    <property type="component" value="Unassembled WGS sequence"/>
</dbReference>
<evidence type="ECO:0000256" key="2">
    <source>
        <dbReference type="SAM" id="MobiDB-lite"/>
    </source>
</evidence>
<evidence type="ECO:0000256" key="1">
    <source>
        <dbReference type="SAM" id="Coils"/>
    </source>
</evidence>
<feature type="region of interest" description="Disordered" evidence="2">
    <location>
        <begin position="216"/>
        <end position="283"/>
    </location>
</feature>
<evidence type="ECO:0000313" key="4">
    <source>
        <dbReference type="Proteomes" id="UP001161017"/>
    </source>
</evidence>
<feature type="compositionally biased region" description="Low complexity" evidence="2">
    <location>
        <begin position="108"/>
        <end position="125"/>
    </location>
</feature>
<feature type="compositionally biased region" description="Low complexity" evidence="2">
    <location>
        <begin position="20"/>
        <end position="43"/>
    </location>
</feature>
<feature type="coiled-coil region" evidence="1">
    <location>
        <begin position="382"/>
        <end position="413"/>
    </location>
</feature>
<organism evidence="3 4">
    <name type="scientific">Ramalina farinacea</name>
    <dbReference type="NCBI Taxonomy" id="258253"/>
    <lineage>
        <taxon>Eukaryota</taxon>
        <taxon>Fungi</taxon>
        <taxon>Dikarya</taxon>
        <taxon>Ascomycota</taxon>
        <taxon>Pezizomycotina</taxon>
        <taxon>Lecanoromycetes</taxon>
        <taxon>OSLEUM clade</taxon>
        <taxon>Lecanoromycetidae</taxon>
        <taxon>Lecanorales</taxon>
        <taxon>Lecanorineae</taxon>
        <taxon>Ramalinaceae</taxon>
        <taxon>Ramalina</taxon>
    </lineage>
</organism>
<evidence type="ECO:0000313" key="3">
    <source>
        <dbReference type="EMBL" id="MDI1491931.1"/>
    </source>
</evidence>
<feature type="compositionally biased region" description="Gly residues" evidence="2">
    <location>
        <begin position="218"/>
        <end position="235"/>
    </location>
</feature>
<protein>
    <submittedName>
        <fullName evidence="3">Uncharacterized protein</fullName>
    </submittedName>
</protein>
<sequence length="472" mass="51112">MESDGTGKMKVQNGDGSDGDGAAPSTDPPSSSSSPPQPTNTTTGSNEAATAFRLAESSPPSSPSAPEAPSRSSPDPTDPNHHPRQHLTIDTETTPSLHSSAESSIIPTSARLSLTTTSQSLPTSLNHPDFLPPPINNDAPGGISIREMIDTVLANPGWNVAAAAAVAGPSTLGRARGNSLFSVGRNSLQPSLVPTLPPYEMHTQHREVREVHVSFDGAGAGEGSSGQRGTQGGRTGVDWREEKLGGNDGDDDQNRGEQQLGRRNGDGGNDDGGGENAPGNDAAPSFHAVEQETANEMSTHYSRIVRTIDERYTSELDRLKQELSAQQDRHVEEVALMRNNVDGAYRQVLKARDQQVEKAKGEAATRVFELEKEVLAAKADNARQLAETHDQIAKEKEAMLEEHAKKVERERNAVEDVWERRWRDRMSLLDEEASRRVRERDQAWLRFLERNHPTVLGEAKDALFPVDDEGSG</sequence>
<dbReference type="AlphaFoldDB" id="A0AA43QSP4"/>
<keyword evidence="4" id="KW-1185">Reference proteome</keyword>